<accession>A0A9Q0JIZ3</accession>
<organism evidence="3 4">
    <name type="scientific">Turnera subulata</name>
    <dbReference type="NCBI Taxonomy" id="218843"/>
    <lineage>
        <taxon>Eukaryota</taxon>
        <taxon>Viridiplantae</taxon>
        <taxon>Streptophyta</taxon>
        <taxon>Embryophyta</taxon>
        <taxon>Tracheophyta</taxon>
        <taxon>Spermatophyta</taxon>
        <taxon>Magnoliopsida</taxon>
        <taxon>eudicotyledons</taxon>
        <taxon>Gunneridae</taxon>
        <taxon>Pentapetalae</taxon>
        <taxon>rosids</taxon>
        <taxon>fabids</taxon>
        <taxon>Malpighiales</taxon>
        <taxon>Passifloraceae</taxon>
        <taxon>Turnera</taxon>
    </lineage>
</organism>
<dbReference type="AlphaFoldDB" id="A0A9Q0JIZ3"/>
<sequence>MREFQNPQKEHSRFTAPANRSCSKDSSTLKKKSLKIGRKEAAPSIPKKLFSDTPEESSDLSAFTAFSDADSQTTDISLLAPNEESYKPDLPPTPDTTSVTNELVGVPAEQVGSDDEPGGSDFGLAEMDVLENFLERIRTRCANSSARDHQQKERLDAFVRAVIDEYYGLPDDREGGIDLLWIRQCVLFLCFFLLILALSVRFFFSYEFHDSYSRPPPT</sequence>
<keyword evidence="4" id="KW-1185">Reference proteome</keyword>
<feature type="transmembrane region" description="Helical" evidence="2">
    <location>
        <begin position="185"/>
        <end position="204"/>
    </location>
</feature>
<name>A0A9Q0JIZ3_9ROSI</name>
<dbReference type="Proteomes" id="UP001141552">
    <property type="component" value="Unassembled WGS sequence"/>
</dbReference>
<proteinExistence type="predicted"/>
<feature type="region of interest" description="Disordered" evidence="1">
    <location>
        <begin position="1"/>
        <end position="56"/>
    </location>
</feature>
<evidence type="ECO:0000256" key="2">
    <source>
        <dbReference type="SAM" id="Phobius"/>
    </source>
</evidence>
<protein>
    <submittedName>
        <fullName evidence="3">Uncharacterized protein</fullName>
    </submittedName>
</protein>
<keyword evidence="2" id="KW-0472">Membrane</keyword>
<dbReference type="OrthoDB" id="1063472at2759"/>
<gene>
    <name evidence="3" type="ORF">Tsubulata_044607</name>
</gene>
<feature type="compositionally biased region" description="Basic and acidic residues" evidence="1">
    <location>
        <begin position="1"/>
        <end position="13"/>
    </location>
</feature>
<reference evidence="3" key="1">
    <citation type="submission" date="2022-02" db="EMBL/GenBank/DDBJ databases">
        <authorList>
            <person name="Henning P.M."/>
            <person name="McCubbin A.G."/>
            <person name="Shore J.S."/>
        </authorList>
    </citation>
    <scope>NUCLEOTIDE SEQUENCE</scope>
    <source>
        <strain evidence="3">F60SS</strain>
        <tissue evidence="3">Leaves</tissue>
    </source>
</reference>
<evidence type="ECO:0000256" key="1">
    <source>
        <dbReference type="SAM" id="MobiDB-lite"/>
    </source>
</evidence>
<evidence type="ECO:0000313" key="3">
    <source>
        <dbReference type="EMBL" id="KAJ4842340.1"/>
    </source>
</evidence>
<keyword evidence="2" id="KW-1133">Transmembrane helix</keyword>
<comment type="caution">
    <text evidence="3">The sequence shown here is derived from an EMBL/GenBank/DDBJ whole genome shotgun (WGS) entry which is preliminary data.</text>
</comment>
<dbReference type="EMBL" id="JAKUCV010002512">
    <property type="protein sequence ID" value="KAJ4842340.1"/>
    <property type="molecule type" value="Genomic_DNA"/>
</dbReference>
<keyword evidence="2" id="KW-0812">Transmembrane</keyword>
<evidence type="ECO:0000313" key="4">
    <source>
        <dbReference type="Proteomes" id="UP001141552"/>
    </source>
</evidence>
<reference evidence="3" key="2">
    <citation type="journal article" date="2023" name="Plants (Basel)">
        <title>Annotation of the Turnera subulata (Passifloraceae) Draft Genome Reveals the S-Locus Evolved after the Divergence of Turneroideae from Passifloroideae in a Stepwise Manner.</title>
        <authorList>
            <person name="Henning P.M."/>
            <person name="Roalson E.H."/>
            <person name="Mir W."/>
            <person name="McCubbin A.G."/>
            <person name="Shore J.S."/>
        </authorList>
    </citation>
    <scope>NUCLEOTIDE SEQUENCE</scope>
    <source>
        <strain evidence="3">F60SS</strain>
    </source>
</reference>